<dbReference type="EMBL" id="KQ257462">
    <property type="protein sequence ID" value="KNC97965.1"/>
    <property type="molecule type" value="Genomic_DNA"/>
</dbReference>
<evidence type="ECO:0000259" key="1">
    <source>
        <dbReference type="Pfam" id="PF12937"/>
    </source>
</evidence>
<feature type="domain" description="F-box" evidence="1">
    <location>
        <begin position="8"/>
        <end position="59"/>
    </location>
</feature>
<gene>
    <name evidence="2" type="ORF">SPPG_06953</name>
</gene>
<proteinExistence type="predicted"/>
<dbReference type="OMA" id="SAHYLGQ"/>
<dbReference type="OrthoDB" id="550575at2759"/>
<dbReference type="PANTHER" id="PTHR13318">
    <property type="entry name" value="PARTNER OF PAIRED, ISOFORM B-RELATED"/>
    <property type="match status" value="1"/>
</dbReference>
<dbReference type="RefSeq" id="XP_016606005.1">
    <property type="nucleotide sequence ID" value="XM_016755142.1"/>
</dbReference>
<keyword evidence="3" id="KW-1185">Reference proteome</keyword>
<dbReference type="InterPro" id="IPR001810">
    <property type="entry name" value="F-box_dom"/>
</dbReference>
<sequence length="330" mass="36829">MEPPSIASTLPPEILHLIFSAAAEPTNHRQQQHTYAVCTLVNRRWYRPAQRALWRNPYLPSKAKALKFLERHLNQSCKESSPHCLVRCFDLTALRFSEPEDTDLLKRFANGTPLLESLKIFCDPLDPRTLQHVLTVCPKLVDLTLTGSVGGMQSRFFYELPPVRSMELHTLSSRLMRLRSLHWGSVDCTRGDGQNFAKLLATSVGPSLREFSVGMVTPPTGQIPVEDAILALIAHNCPALEVVSVQGKPVTDRCLESLARYCPRLTAIDLQNCSGITRDGVIMLVRACPQLSDIRIKGTLANDSVVRNVIAMAAMLRRTVRRRAGRIFAP</sequence>
<organism evidence="2 3">
    <name type="scientific">Spizellomyces punctatus (strain DAOM BR117)</name>
    <dbReference type="NCBI Taxonomy" id="645134"/>
    <lineage>
        <taxon>Eukaryota</taxon>
        <taxon>Fungi</taxon>
        <taxon>Fungi incertae sedis</taxon>
        <taxon>Chytridiomycota</taxon>
        <taxon>Chytridiomycota incertae sedis</taxon>
        <taxon>Chytridiomycetes</taxon>
        <taxon>Spizellomycetales</taxon>
        <taxon>Spizellomycetaceae</taxon>
        <taxon>Spizellomyces</taxon>
    </lineage>
</organism>
<dbReference type="PANTHER" id="PTHR13318:SF190">
    <property type="entry name" value="PARTNER OF PAIRED, ISOFORM B"/>
    <property type="match status" value="1"/>
</dbReference>
<dbReference type="GO" id="GO:0031146">
    <property type="term" value="P:SCF-dependent proteasomal ubiquitin-dependent protein catabolic process"/>
    <property type="evidence" value="ECO:0007669"/>
    <property type="project" value="TreeGrafter"/>
</dbReference>
<dbReference type="VEuPathDB" id="FungiDB:SPPG_06953"/>
<dbReference type="Gene3D" id="3.80.10.10">
    <property type="entry name" value="Ribonuclease Inhibitor"/>
    <property type="match status" value="1"/>
</dbReference>
<evidence type="ECO:0000313" key="2">
    <source>
        <dbReference type="EMBL" id="KNC97965.1"/>
    </source>
</evidence>
<dbReference type="InParanoid" id="A0A0L0H8V1"/>
<accession>A0A0L0H8V1</accession>
<dbReference type="Proteomes" id="UP000053201">
    <property type="component" value="Unassembled WGS sequence"/>
</dbReference>
<evidence type="ECO:0000313" key="3">
    <source>
        <dbReference type="Proteomes" id="UP000053201"/>
    </source>
</evidence>
<dbReference type="GeneID" id="27690217"/>
<dbReference type="Pfam" id="PF12937">
    <property type="entry name" value="F-box-like"/>
    <property type="match status" value="1"/>
</dbReference>
<dbReference type="SUPFAM" id="SSF52047">
    <property type="entry name" value="RNI-like"/>
    <property type="match status" value="1"/>
</dbReference>
<dbReference type="InterPro" id="IPR032675">
    <property type="entry name" value="LRR_dom_sf"/>
</dbReference>
<name>A0A0L0H8V1_SPIPD</name>
<dbReference type="AlphaFoldDB" id="A0A0L0H8V1"/>
<dbReference type="eggNOG" id="KOG1947">
    <property type="taxonomic scope" value="Eukaryota"/>
</dbReference>
<dbReference type="STRING" id="645134.A0A0L0H8V1"/>
<reference evidence="2 3" key="1">
    <citation type="submission" date="2009-08" db="EMBL/GenBank/DDBJ databases">
        <title>The Genome Sequence of Spizellomyces punctatus strain DAOM BR117.</title>
        <authorList>
            <consortium name="The Broad Institute Genome Sequencing Platform"/>
            <person name="Russ C."/>
            <person name="Cuomo C."/>
            <person name="Shea T."/>
            <person name="Young S.K."/>
            <person name="Zeng Q."/>
            <person name="Koehrsen M."/>
            <person name="Haas B."/>
            <person name="Borodovsky M."/>
            <person name="Guigo R."/>
            <person name="Alvarado L."/>
            <person name="Berlin A."/>
            <person name="Bochicchio J."/>
            <person name="Borenstein D."/>
            <person name="Chapman S."/>
            <person name="Chen Z."/>
            <person name="Engels R."/>
            <person name="Freedman E."/>
            <person name="Gellesch M."/>
            <person name="Goldberg J."/>
            <person name="Griggs A."/>
            <person name="Gujja S."/>
            <person name="Heiman D."/>
            <person name="Hepburn T."/>
            <person name="Howarth C."/>
            <person name="Jen D."/>
            <person name="Larson L."/>
            <person name="Lewis B."/>
            <person name="Mehta T."/>
            <person name="Park D."/>
            <person name="Pearson M."/>
            <person name="Roberts A."/>
            <person name="Saif S."/>
            <person name="Shenoy N."/>
            <person name="Sisk P."/>
            <person name="Stolte C."/>
            <person name="Sykes S."/>
            <person name="Thomson T."/>
            <person name="Walk T."/>
            <person name="White J."/>
            <person name="Yandava C."/>
            <person name="Burger G."/>
            <person name="Gray M.W."/>
            <person name="Holland P.W.H."/>
            <person name="King N."/>
            <person name="Lang F.B.F."/>
            <person name="Roger A.J."/>
            <person name="Ruiz-Trillo I."/>
            <person name="Lander E."/>
            <person name="Nusbaum C."/>
        </authorList>
    </citation>
    <scope>NUCLEOTIDE SEQUENCE [LARGE SCALE GENOMIC DNA]</scope>
    <source>
        <strain evidence="2 3">DAOM BR117</strain>
    </source>
</reference>
<protein>
    <recommendedName>
        <fullName evidence="1">F-box domain-containing protein</fullName>
    </recommendedName>
</protein>
<dbReference type="GO" id="GO:0019005">
    <property type="term" value="C:SCF ubiquitin ligase complex"/>
    <property type="evidence" value="ECO:0007669"/>
    <property type="project" value="TreeGrafter"/>
</dbReference>
<dbReference type="Gene3D" id="1.20.1280.50">
    <property type="match status" value="1"/>
</dbReference>